<dbReference type="Proteomes" id="UP000887576">
    <property type="component" value="Unplaced"/>
</dbReference>
<proteinExistence type="predicted"/>
<protein>
    <submittedName>
        <fullName evidence="2">Uncharacterized protein</fullName>
    </submittedName>
</protein>
<reference evidence="2" key="1">
    <citation type="submission" date="2022-11" db="UniProtKB">
        <authorList>
            <consortium name="WormBaseParasite"/>
        </authorList>
    </citation>
    <scope>IDENTIFICATION</scope>
</reference>
<organism evidence="1 2">
    <name type="scientific">Panagrolaimus sp. JU765</name>
    <dbReference type="NCBI Taxonomy" id="591449"/>
    <lineage>
        <taxon>Eukaryota</taxon>
        <taxon>Metazoa</taxon>
        <taxon>Ecdysozoa</taxon>
        <taxon>Nematoda</taxon>
        <taxon>Chromadorea</taxon>
        <taxon>Rhabditida</taxon>
        <taxon>Tylenchina</taxon>
        <taxon>Panagrolaimomorpha</taxon>
        <taxon>Panagrolaimoidea</taxon>
        <taxon>Panagrolaimidae</taxon>
        <taxon>Panagrolaimus</taxon>
    </lineage>
</organism>
<name>A0AC34RHZ6_9BILA</name>
<evidence type="ECO:0000313" key="1">
    <source>
        <dbReference type="Proteomes" id="UP000887576"/>
    </source>
</evidence>
<evidence type="ECO:0000313" key="2">
    <source>
        <dbReference type="WBParaSite" id="JU765_v2.g7120.t1"/>
    </source>
</evidence>
<accession>A0AC34RHZ6</accession>
<dbReference type="WBParaSite" id="JU765_v2.g7120.t1">
    <property type="protein sequence ID" value="JU765_v2.g7120.t1"/>
    <property type="gene ID" value="JU765_v2.g7120"/>
</dbReference>
<sequence length="302" mass="33767">MSDQTHFGTQIIQIFSWIWYVLLSILHGFYRQLIPVSLQTKYDLKGKRVLVTGAGGGIGRNIALNLAKKGCDLVLWDVFEVPNQETARLCKDYDVDVRSKTVDVTNREAVYAEAKKILAEVGPVDILFNNAGVISDSRHGFLTNNDERMEKLMKVNVISHFWTVKAFLPAMMEQRSGHIVCLASAAGFVGAPGLVDYCSSKFAALGFMEALENETHVQGHPEIHFTSICPTFVDTPMIQNVNTFNRPLLSAEEVAKTAVEAIQLRRHAVFIPNQTSFLYAAKGVLPWNLFKSIVLKRKFDFA</sequence>